<proteinExistence type="predicted"/>
<keyword evidence="2" id="KW-1185">Reference proteome</keyword>
<reference evidence="1 2" key="1">
    <citation type="journal article" date="2021" name="Int. J. Syst. Evol. Microbiol.">
        <title>Reticulibacter mediterranei gen. nov., sp. nov., within the new family Reticulibacteraceae fam. nov., and Ktedonospora formicarum gen. nov., sp. nov., Ktedonobacter robiniae sp. nov., Dictyobacter formicarum sp. nov. and Dictyobacter arantiisoli sp. nov., belonging to the class Ktedonobacteria.</title>
        <authorList>
            <person name="Yabe S."/>
            <person name="Zheng Y."/>
            <person name="Wang C.M."/>
            <person name="Sakai Y."/>
            <person name="Abe K."/>
            <person name="Yokota A."/>
            <person name="Donadio S."/>
            <person name="Cavaletti L."/>
            <person name="Monciardini P."/>
        </authorList>
    </citation>
    <scope>NUCLEOTIDE SEQUENCE [LARGE SCALE GENOMIC DNA]</scope>
    <source>
        <strain evidence="1 2">SOSP1-30</strain>
    </source>
</reference>
<name>A0ABQ3UU53_9CHLR</name>
<dbReference type="Proteomes" id="UP000654345">
    <property type="component" value="Unassembled WGS sequence"/>
</dbReference>
<accession>A0ABQ3UU53</accession>
<sequence length="79" mass="8415">MGWMIADAKLLLDQHCHPSCGPDLAAKSIVFGSFGQQVRQLDALFLASVWVGDLEAVGGAAHQDHLSSLDASIDSPRLQ</sequence>
<dbReference type="EMBL" id="BNJG01000002">
    <property type="protein sequence ID" value="GHO56293.1"/>
    <property type="molecule type" value="Genomic_DNA"/>
</dbReference>
<evidence type="ECO:0000313" key="1">
    <source>
        <dbReference type="EMBL" id="GHO56293.1"/>
    </source>
</evidence>
<organism evidence="1 2">
    <name type="scientific">Ktedonobacter robiniae</name>
    <dbReference type="NCBI Taxonomy" id="2778365"/>
    <lineage>
        <taxon>Bacteria</taxon>
        <taxon>Bacillati</taxon>
        <taxon>Chloroflexota</taxon>
        <taxon>Ktedonobacteria</taxon>
        <taxon>Ktedonobacterales</taxon>
        <taxon>Ktedonobacteraceae</taxon>
        <taxon>Ktedonobacter</taxon>
    </lineage>
</organism>
<evidence type="ECO:0000313" key="2">
    <source>
        <dbReference type="Proteomes" id="UP000654345"/>
    </source>
</evidence>
<protein>
    <submittedName>
        <fullName evidence="1">Uncharacterized protein</fullName>
    </submittedName>
</protein>
<comment type="caution">
    <text evidence="1">The sequence shown here is derived from an EMBL/GenBank/DDBJ whole genome shotgun (WGS) entry which is preliminary data.</text>
</comment>
<gene>
    <name evidence="1" type="ORF">KSB_47680</name>
</gene>